<dbReference type="Pfam" id="PF23918">
    <property type="entry name" value="DUF7257"/>
    <property type="match status" value="1"/>
</dbReference>
<dbReference type="EMBL" id="FLQS01000010">
    <property type="protein sequence ID" value="SBS73766.1"/>
    <property type="molecule type" value="Genomic_DNA"/>
</dbReference>
<proteinExistence type="predicted"/>
<organism evidence="2">
    <name type="scientific">uncultured Mycobacterium sp</name>
    <dbReference type="NCBI Taxonomy" id="171292"/>
    <lineage>
        <taxon>Bacteria</taxon>
        <taxon>Bacillati</taxon>
        <taxon>Actinomycetota</taxon>
        <taxon>Actinomycetes</taxon>
        <taxon>Mycobacteriales</taxon>
        <taxon>Mycobacteriaceae</taxon>
        <taxon>Mycobacterium</taxon>
        <taxon>environmental samples</taxon>
    </lineage>
</organism>
<evidence type="ECO:0000313" key="2">
    <source>
        <dbReference type="EMBL" id="SBS73766.1"/>
    </source>
</evidence>
<dbReference type="AlphaFoldDB" id="A0A1Y5P4X4"/>
<evidence type="ECO:0000259" key="1">
    <source>
        <dbReference type="Pfam" id="PF23918"/>
    </source>
</evidence>
<reference evidence="2" key="1">
    <citation type="submission" date="2016-03" db="EMBL/GenBank/DDBJ databases">
        <authorList>
            <person name="Ploux O."/>
        </authorList>
    </citation>
    <scope>NUCLEOTIDE SEQUENCE</scope>
    <source>
        <strain evidence="2">UC10</strain>
    </source>
</reference>
<protein>
    <recommendedName>
        <fullName evidence="1">DUF7257 domain-containing protein</fullName>
    </recommendedName>
</protein>
<feature type="domain" description="DUF7257" evidence="1">
    <location>
        <begin position="90"/>
        <end position="312"/>
    </location>
</feature>
<accession>A0A1Y5P4X4</accession>
<sequence>MSSIAWPPSVDIHTLFGPDLTPPGGLDWNKIQAFARFALESFIGQIAIAFGGINIAGWKPFDFLADWGHDRIAEAQANYLAATNAQDSADYANSQLTGLLATDVSGGVSLSSGFDGPAATGIGGSFTIVYSGSGGGNWALDGAGNTKWVKNGGLSRTGIARHNTPLATDYQRIRLVLKQIPNPDAGGGGPVNIIAGRINSACTTYVFVRFSRTAITLACFVSGSGTVFATDSTFAPTAGDVFDFYLGTENDPREFIVKCNGNEITALTYTDSSAVSSMGSTTRYPGLGCIATGNVFDQQGPGTVTAWGAIDRQAATH</sequence>
<dbReference type="InterPro" id="IPR055681">
    <property type="entry name" value="DUF7257"/>
</dbReference>
<name>A0A1Y5P4X4_9MYCO</name>
<gene>
    <name evidence="2" type="ORF">MHPYR_180046</name>
</gene>